<dbReference type="Proteomes" id="UP000242287">
    <property type="component" value="Unassembled WGS sequence"/>
</dbReference>
<proteinExistence type="predicted"/>
<keyword evidence="1" id="KW-1133">Transmembrane helix</keyword>
<dbReference type="AlphaFoldDB" id="A0A2A9P0V4"/>
<gene>
    <name evidence="3" type="ORF">AMATHDRAFT_38183</name>
</gene>
<organism evidence="3 4">
    <name type="scientific">Amanita thiersii Skay4041</name>
    <dbReference type="NCBI Taxonomy" id="703135"/>
    <lineage>
        <taxon>Eukaryota</taxon>
        <taxon>Fungi</taxon>
        <taxon>Dikarya</taxon>
        <taxon>Basidiomycota</taxon>
        <taxon>Agaricomycotina</taxon>
        <taxon>Agaricomycetes</taxon>
        <taxon>Agaricomycetidae</taxon>
        <taxon>Agaricales</taxon>
        <taxon>Pluteineae</taxon>
        <taxon>Amanitaceae</taxon>
        <taxon>Amanita</taxon>
    </lineage>
</organism>
<feature type="signal peptide" evidence="2">
    <location>
        <begin position="1"/>
        <end position="19"/>
    </location>
</feature>
<evidence type="ECO:0000256" key="1">
    <source>
        <dbReference type="SAM" id="Phobius"/>
    </source>
</evidence>
<dbReference type="EMBL" id="KZ301970">
    <property type="protein sequence ID" value="PFH54220.1"/>
    <property type="molecule type" value="Genomic_DNA"/>
</dbReference>
<evidence type="ECO:0000313" key="3">
    <source>
        <dbReference type="EMBL" id="PFH54220.1"/>
    </source>
</evidence>
<name>A0A2A9P0V4_9AGAR</name>
<dbReference type="OrthoDB" id="3362711at2759"/>
<reference evidence="3 4" key="1">
    <citation type="submission" date="2014-02" db="EMBL/GenBank/DDBJ databases">
        <title>Transposable element dynamics among asymbiotic and ectomycorrhizal Amanita fungi.</title>
        <authorList>
            <consortium name="DOE Joint Genome Institute"/>
            <person name="Hess J."/>
            <person name="Skrede I."/>
            <person name="Wolfe B."/>
            <person name="LaButti K."/>
            <person name="Ohm R.A."/>
            <person name="Grigoriev I.V."/>
            <person name="Pringle A."/>
        </authorList>
    </citation>
    <scope>NUCLEOTIDE SEQUENCE [LARGE SCALE GENOMIC DNA]</scope>
    <source>
        <strain evidence="3 4">SKay4041</strain>
    </source>
</reference>
<keyword evidence="4" id="KW-1185">Reference proteome</keyword>
<keyword evidence="1" id="KW-0812">Transmembrane</keyword>
<sequence length="305" mass="33176">MHVIGVTFLLLSIWTTASAQVQSSAAAKCASTFDWARNRKGHDPCTVASYLKAQCDSTDNIVKSLPQGGIYLAPDLSQANNTCLCSSPVYSLLSACALCQAGKFENFPEKIPRATSIPMWAYLNVSESGTYDVQASRNLIEFDLPELEGSMNITGFAEVVVNNSTGLASDVTTSKPSNEPMTAAIGGLVGALAGSILTGIGVALHLAWRRRRLGYPRRSRHYQQLSFGSRHPTHHAQSSIDTISPFNVFEIEKERNPEIPTRTIKRNHSKASIPTIPSDIYLESEEMYSPARESSNVNLTSVGHE</sequence>
<evidence type="ECO:0000313" key="4">
    <source>
        <dbReference type="Proteomes" id="UP000242287"/>
    </source>
</evidence>
<feature type="chain" id="PRO_5013378372" evidence="2">
    <location>
        <begin position="20"/>
        <end position="305"/>
    </location>
</feature>
<evidence type="ECO:0000256" key="2">
    <source>
        <dbReference type="SAM" id="SignalP"/>
    </source>
</evidence>
<keyword evidence="1" id="KW-0472">Membrane</keyword>
<feature type="transmembrane region" description="Helical" evidence="1">
    <location>
        <begin position="183"/>
        <end position="208"/>
    </location>
</feature>
<protein>
    <submittedName>
        <fullName evidence="3">Uncharacterized protein</fullName>
    </submittedName>
</protein>
<dbReference type="STRING" id="703135.A0A2A9P0V4"/>
<keyword evidence="2" id="KW-0732">Signal</keyword>
<accession>A0A2A9P0V4</accession>